<gene>
    <name evidence="2" type="primary">TRDMT1_1</name>
    <name evidence="2" type="ORF">AMECASPLE_030655</name>
</gene>
<name>A0ABV0YT64_9TELE</name>
<dbReference type="SUPFAM" id="SSF53335">
    <property type="entry name" value="S-adenosyl-L-methionine-dependent methyltransferases"/>
    <property type="match status" value="1"/>
</dbReference>
<dbReference type="InterPro" id="IPR050750">
    <property type="entry name" value="C5-MTase"/>
</dbReference>
<dbReference type="PANTHER" id="PTHR46098:SF1">
    <property type="entry name" value="TRNA (CYTOSINE(38)-C(5))-METHYLTRANSFERASE"/>
    <property type="match status" value="1"/>
</dbReference>
<accession>A0ABV0YT64</accession>
<dbReference type="PANTHER" id="PTHR46098">
    <property type="entry name" value="TRNA (CYTOSINE(38)-C(5))-METHYLTRANSFERASE"/>
    <property type="match status" value="1"/>
</dbReference>
<comment type="caution">
    <text evidence="2">The sequence shown here is derived from an EMBL/GenBank/DDBJ whole genome shotgun (WGS) entry which is preliminary data.</text>
</comment>
<dbReference type="Proteomes" id="UP001469553">
    <property type="component" value="Unassembled WGS sequence"/>
</dbReference>
<evidence type="ECO:0000313" key="2">
    <source>
        <dbReference type="EMBL" id="MEQ2297040.1"/>
    </source>
</evidence>
<organism evidence="2 3">
    <name type="scientific">Ameca splendens</name>
    <dbReference type="NCBI Taxonomy" id="208324"/>
    <lineage>
        <taxon>Eukaryota</taxon>
        <taxon>Metazoa</taxon>
        <taxon>Chordata</taxon>
        <taxon>Craniata</taxon>
        <taxon>Vertebrata</taxon>
        <taxon>Euteleostomi</taxon>
        <taxon>Actinopterygii</taxon>
        <taxon>Neopterygii</taxon>
        <taxon>Teleostei</taxon>
        <taxon>Neoteleostei</taxon>
        <taxon>Acanthomorphata</taxon>
        <taxon>Ovalentaria</taxon>
        <taxon>Atherinomorphae</taxon>
        <taxon>Cyprinodontiformes</taxon>
        <taxon>Goodeidae</taxon>
        <taxon>Ameca</taxon>
    </lineage>
</organism>
<protein>
    <submittedName>
        <fullName evidence="2">tRNA (Cytosine-5-)-methyltransferase</fullName>
    </submittedName>
</protein>
<feature type="non-terminal residue" evidence="2">
    <location>
        <position position="1"/>
    </location>
</feature>
<reference evidence="2 3" key="1">
    <citation type="submission" date="2021-06" db="EMBL/GenBank/DDBJ databases">
        <authorList>
            <person name="Palmer J.M."/>
        </authorList>
    </citation>
    <scope>NUCLEOTIDE SEQUENCE [LARGE SCALE GENOMIC DNA]</scope>
    <source>
        <strain evidence="2 3">AS_MEX2019</strain>
        <tissue evidence="2">Muscle</tissue>
    </source>
</reference>
<evidence type="ECO:0000256" key="1">
    <source>
        <dbReference type="ARBA" id="ARBA00022691"/>
    </source>
</evidence>
<evidence type="ECO:0000313" key="3">
    <source>
        <dbReference type="Proteomes" id="UP001469553"/>
    </source>
</evidence>
<keyword evidence="1" id="KW-0949">S-adenosyl-L-methionine</keyword>
<dbReference type="EMBL" id="JAHRIP010041311">
    <property type="protein sequence ID" value="MEQ2297040.1"/>
    <property type="molecule type" value="Genomic_DNA"/>
</dbReference>
<keyword evidence="3" id="KW-1185">Reference proteome</keyword>
<proteinExistence type="predicted"/>
<sequence>LGLQGDIADPRSKSFLFILDLLPRLCKLPGFILLENVKGFESSSARYVTDNSRVIIIWHGTLTDT</sequence>
<dbReference type="Gene3D" id="3.40.50.150">
    <property type="entry name" value="Vaccinia Virus protein VP39"/>
    <property type="match status" value="1"/>
</dbReference>
<dbReference type="InterPro" id="IPR029063">
    <property type="entry name" value="SAM-dependent_MTases_sf"/>
</dbReference>